<dbReference type="GO" id="GO:0009055">
    <property type="term" value="F:electron transfer activity"/>
    <property type="evidence" value="ECO:0007669"/>
    <property type="project" value="InterPro"/>
</dbReference>
<evidence type="ECO:0000256" key="1">
    <source>
        <dbReference type="ARBA" id="ARBA00022448"/>
    </source>
</evidence>
<feature type="compositionally biased region" description="Low complexity" evidence="7">
    <location>
        <begin position="254"/>
        <end position="277"/>
    </location>
</feature>
<keyword evidence="8" id="KW-0732">Signal</keyword>
<accession>A0A940WZW5</accession>
<feature type="signal peptide" evidence="8">
    <location>
        <begin position="1"/>
        <end position="23"/>
    </location>
</feature>
<dbReference type="AlphaFoldDB" id="A0A940WZW5"/>
<evidence type="ECO:0000313" key="10">
    <source>
        <dbReference type="EMBL" id="MBP3983630.1"/>
    </source>
</evidence>
<keyword evidence="3 6" id="KW-0479">Metal-binding</keyword>
<evidence type="ECO:0000256" key="5">
    <source>
        <dbReference type="ARBA" id="ARBA00023004"/>
    </source>
</evidence>
<dbReference type="PANTHER" id="PTHR33751:SF9">
    <property type="entry name" value="CYTOCHROME C4"/>
    <property type="match status" value="1"/>
</dbReference>
<evidence type="ECO:0000256" key="3">
    <source>
        <dbReference type="ARBA" id="ARBA00022723"/>
    </source>
</evidence>
<name>A0A940WZW5_9GAMM</name>
<dbReference type="RefSeq" id="WP_210535462.1">
    <property type="nucleotide sequence ID" value="NZ_JAGKTC010000001.1"/>
</dbReference>
<dbReference type="GO" id="GO:0020037">
    <property type="term" value="F:heme binding"/>
    <property type="evidence" value="ECO:0007669"/>
    <property type="project" value="InterPro"/>
</dbReference>
<dbReference type="GO" id="GO:0046872">
    <property type="term" value="F:metal ion binding"/>
    <property type="evidence" value="ECO:0007669"/>
    <property type="project" value="UniProtKB-KW"/>
</dbReference>
<dbReference type="Gene3D" id="1.10.760.10">
    <property type="entry name" value="Cytochrome c-like domain"/>
    <property type="match status" value="2"/>
</dbReference>
<protein>
    <submittedName>
        <fullName evidence="10">Cytochrome c4</fullName>
    </submittedName>
</protein>
<dbReference type="Pfam" id="PF00034">
    <property type="entry name" value="Cytochrom_C"/>
    <property type="match status" value="2"/>
</dbReference>
<gene>
    <name evidence="10" type="ORF">J5837_04250</name>
</gene>
<dbReference type="EMBL" id="JAGKTC010000001">
    <property type="protein sequence ID" value="MBP3983630.1"/>
    <property type="molecule type" value="Genomic_DNA"/>
</dbReference>
<feature type="region of interest" description="Disordered" evidence="7">
    <location>
        <begin position="251"/>
        <end position="277"/>
    </location>
</feature>
<keyword evidence="2 6" id="KW-0349">Heme</keyword>
<dbReference type="PANTHER" id="PTHR33751">
    <property type="entry name" value="CBB3-TYPE CYTOCHROME C OXIDASE SUBUNIT FIXP"/>
    <property type="match status" value="1"/>
</dbReference>
<evidence type="ECO:0000256" key="8">
    <source>
        <dbReference type="SAM" id="SignalP"/>
    </source>
</evidence>
<dbReference type="InterPro" id="IPR050597">
    <property type="entry name" value="Cytochrome_c_Oxidase_Subunit"/>
</dbReference>
<keyword evidence="5 6" id="KW-0408">Iron</keyword>
<reference evidence="10" key="1">
    <citation type="journal article" date="2016" name="Int. J. Syst. Evol. Microbiol.">
        <title>Pseudoxanthomonas helianthi sp. nov., isolated from roots of Jerusalem artichoke (Helianthus tuberosus).</title>
        <authorList>
            <person name="Kittiwongwattana C."/>
            <person name="Thawai C."/>
        </authorList>
    </citation>
    <scope>NUCLEOTIDE SEQUENCE</scope>
    <source>
        <strain evidence="10">110414</strain>
    </source>
</reference>
<keyword evidence="11" id="KW-1185">Reference proteome</keyword>
<evidence type="ECO:0000256" key="6">
    <source>
        <dbReference type="PROSITE-ProRule" id="PRU00433"/>
    </source>
</evidence>
<keyword evidence="4" id="KW-0249">Electron transport</keyword>
<sequence>MRHARVWGLAGLAIATVGAVAFAQTTVAPLPSENPVQTAPLEIDLSKTHWGDAKAGQTKASACAACHGADGNSAVPTYPRIAGQSERYIAKQMALIASGQRTGAAVAMLPFVQNLNAQDMRDIGAYFATQKGGAGLSDDTAIAEGPYKGMKFYEVGQQLYRAGDASRGIPACMACHGPTGAGNPGPAYPHVGGQHQEYVVARLQAYRAGTTTEKDPAHFNIMAQVAHGLTDQDIQSLASYLQGLHNRADDEAAAKLPAKPAAPAPAATEAAPAPQQS</sequence>
<dbReference type="InterPro" id="IPR009056">
    <property type="entry name" value="Cyt_c-like_dom"/>
</dbReference>
<keyword evidence="1" id="KW-0813">Transport</keyword>
<feature type="chain" id="PRO_5036906788" evidence="8">
    <location>
        <begin position="24"/>
        <end position="277"/>
    </location>
</feature>
<comment type="caution">
    <text evidence="10">The sequence shown here is derived from an EMBL/GenBank/DDBJ whole genome shotgun (WGS) entry which is preliminary data.</text>
</comment>
<evidence type="ECO:0000256" key="4">
    <source>
        <dbReference type="ARBA" id="ARBA00022982"/>
    </source>
</evidence>
<dbReference type="InterPro" id="IPR036909">
    <property type="entry name" value="Cyt_c-like_dom_sf"/>
</dbReference>
<organism evidence="10 11">
    <name type="scientific">Pseudoxanthomonas helianthi</name>
    <dbReference type="NCBI Taxonomy" id="1453541"/>
    <lineage>
        <taxon>Bacteria</taxon>
        <taxon>Pseudomonadati</taxon>
        <taxon>Pseudomonadota</taxon>
        <taxon>Gammaproteobacteria</taxon>
        <taxon>Lysobacterales</taxon>
        <taxon>Lysobacteraceae</taxon>
        <taxon>Pseudoxanthomonas</taxon>
    </lineage>
</organism>
<feature type="domain" description="Cytochrome c" evidence="9">
    <location>
        <begin position="51"/>
        <end position="131"/>
    </location>
</feature>
<dbReference type="Proteomes" id="UP000673447">
    <property type="component" value="Unassembled WGS sequence"/>
</dbReference>
<dbReference type="PROSITE" id="PS51007">
    <property type="entry name" value="CYTC"/>
    <property type="match status" value="2"/>
</dbReference>
<reference evidence="10" key="2">
    <citation type="submission" date="2021-03" db="EMBL/GenBank/DDBJ databases">
        <authorList>
            <person name="Cao W."/>
        </authorList>
    </citation>
    <scope>NUCLEOTIDE SEQUENCE</scope>
    <source>
        <strain evidence="10">110414</strain>
    </source>
</reference>
<feature type="domain" description="Cytochrome c" evidence="9">
    <location>
        <begin position="151"/>
        <end position="245"/>
    </location>
</feature>
<evidence type="ECO:0000256" key="2">
    <source>
        <dbReference type="ARBA" id="ARBA00022617"/>
    </source>
</evidence>
<proteinExistence type="predicted"/>
<evidence type="ECO:0000313" key="11">
    <source>
        <dbReference type="Proteomes" id="UP000673447"/>
    </source>
</evidence>
<dbReference type="SUPFAM" id="SSF46626">
    <property type="entry name" value="Cytochrome c"/>
    <property type="match status" value="2"/>
</dbReference>
<evidence type="ECO:0000259" key="9">
    <source>
        <dbReference type="PROSITE" id="PS51007"/>
    </source>
</evidence>
<evidence type="ECO:0000256" key="7">
    <source>
        <dbReference type="SAM" id="MobiDB-lite"/>
    </source>
</evidence>